<reference evidence="1" key="1">
    <citation type="submission" date="2014-11" db="EMBL/GenBank/DDBJ databases">
        <authorList>
            <person name="Amaro Gonzalez C."/>
        </authorList>
    </citation>
    <scope>NUCLEOTIDE SEQUENCE</scope>
</reference>
<sequence>MFLFWALPKLYCSGVGKRFWCWLCCRKGFRVGEGKEQWLVPGKLKLLSFAGMLSDKALVERVAWASSSL</sequence>
<organism evidence="1">
    <name type="scientific">Anguilla anguilla</name>
    <name type="common">European freshwater eel</name>
    <name type="synonym">Muraena anguilla</name>
    <dbReference type="NCBI Taxonomy" id="7936"/>
    <lineage>
        <taxon>Eukaryota</taxon>
        <taxon>Metazoa</taxon>
        <taxon>Chordata</taxon>
        <taxon>Craniata</taxon>
        <taxon>Vertebrata</taxon>
        <taxon>Euteleostomi</taxon>
        <taxon>Actinopterygii</taxon>
        <taxon>Neopterygii</taxon>
        <taxon>Teleostei</taxon>
        <taxon>Anguilliformes</taxon>
        <taxon>Anguillidae</taxon>
        <taxon>Anguilla</taxon>
    </lineage>
</organism>
<name>A0A0E9TA47_ANGAN</name>
<accession>A0A0E9TA47</accession>
<dbReference type="EMBL" id="GBXM01058081">
    <property type="protein sequence ID" value="JAH50496.1"/>
    <property type="molecule type" value="Transcribed_RNA"/>
</dbReference>
<evidence type="ECO:0000313" key="1">
    <source>
        <dbReference type="EMBL" id="JAH50496.1"/>
    </source>
</evidence>
<reference evidence="1" key="2">
    <citation type="journal article" date="2015" name="Fish Shellfish Immunol.">
        <title>Early steps in the European eel (Anguilla anguilla)-Vibrio vulnificus interaction in the gills: Role of the RtxA13 toxin.</title>
        <authorList>
            <person name="Callol A."/>
            <person name="Pajuelo D."/>
            <person name="Ebbesson L."/>
            <person name="Teles M."/>
            <person name="MacKenzie S."/>
            <person name="Amaro C."/>
        </authorList>
    </citation>
    <scope>NUCLEOTIDE SEQUENCE</scope>
</reference>
<dbReference type="AlphaFoldDB" id="A0A0E9TA47"/>
<proteinExistence type="predicted"/>
<protein>
    <submittedName>
        <fullName evidence="1">Uncharacterized protein</fullName>
    </submittedName>
</protein>